<evidence type="ECO:0000256" key="7">
    <source>
        <dbReference type="ARBA" id="ARBA00022490"/>
    </source>
</evidence>
<dbReference type="InterPro" id="IPR026660">
    <property type="entry name" value="PRA-CH"/>
</dbReference>
<dbReference type="GO" id="GO:0004635">
    <property type="term" value="F:phosphoribosyl-AMP cyclohydrolase activity"/>
    <property type="evidence" value="ECO:0007669"/>
    <property type="project" value="UniProtKB-UniRule"/>
</dbReference>
<comment type="similarity">
    <text evidence="6">In the N-terminal section; belongs to the PRA-CH family.</text>
</comment>
<evidence type="ECO:0000256" key="10">
    <source>
        <dbReference type="ARBA" id="ARBA00023102"/>
    </source>
</evidence>
<keyword evidence="7 11" id="KW-0963">Cytoplasm</keyword>
<keyword evidence="11" id="KW-0460">Magnesium</keyword>
<comment type="catalytic activity">
    <reaction evidence="2">
        <text>1-(5-phospho-beta-D-ribosyl)-ATP + H2O = 1-(5-phospho-beta-D-ribosyl)-5'-AMP + diphosphate + H(+)</text>
        <dbReference type="Rhea" id="RHEA:22828"/>
        <dbReference type="ChEBI" id="CHEBI:15377"/>
        <dbReference type="ChEBI" id="CHEBI:15378"/>
        <dbReference type="ChEBI" id="CHEBI:33019"/>
        <dbReference type="ChEBI" id="CHEBI:59457"/>
        <dbReference type="ChEBI" id="CHEBI:73183"/>
        <dbReference type="EC" id="3.6.1.31"/>
    </reaction>
</comment>
<dbReference type="SUPFAM" id="SSF141734">
    <property type="entry name" value="HisI-like"/>
    <property type="match status" value="1"/>
</dbReference>
<feature type="binding site" evidence="11">
    <location>
        <position position="82"/>
    </location>
    <ligand>
        <name>Mg(2+)</name>
        <dbReference type="ChEBI" id="CHEBI:18420"/>
    </ligand>
</feature>
<comment type="pathway">
    <text evidence="3 11">Amino-acid biosynthesis; L-histidine biosynthesis; L-histidine from 5-phospho-alpha-D-ribose 1-diphosphate: step 3/9.</text>
</comment>
<organism evidence="13 14">
    <name type="scientific">Desulfurobacterium thermolithotrophum (strain DSM 11699 / BSA)</name>
    <dbReference type="NCBI Taxonomy" id="868864"/>
    <lineage>
        <taxon>Bacteria</taxon>
        <taxon>Pseudomonadati</taxon>
        <taxon>Aquificota</taxon>
        <taxon>Aquificia</taxon>
        <taxon>Desulfurobacteriales</taxon>
        <taxon>Desulfurobacteriaceae</taxon>
        <taxon>Desulfurobacterium</taxon>
    </lineage>
</organism>
<evidence type="ECO:0000256" key="3">
    <source>
        <dbReference type="ARBA" id="ARBA00005169"/>
    </source>
</evidence>
<dbReference type="STRING" id="868864.Dester_1103"/>
<dbReference type="Proteomes" id="UP000007102">
    <property type="component" value="Chromosome"/>
</dbReference>
<keyword evidence="8 11" id="KW-0028">Amino-acid biosynthesis</keyword>
<comment type="subcellular location">
    <subcellularLocation>
        <location evidence="11">Cytoplasm</location>
    </subcellularLocation>
</comment>
<protein>
    <recommendedName>
        <fullName evidence="11">Phosphoribosyl-AMP cyclohydrolase</fullName>
        <shortName evidence="11">PRA-CH</shortName>
        <ecNumber evidence="11">3.5.4.19</ecNumber>
    </recommendedName>
</protein>
<dbReference type="GO" id="GO:0008270">
    <property type="term" value="F:zinc ion binding"/>
    <property type="evidence" value="ECO:0007669"/>
    <property type="project" value="UniProtKB-UniRule"/>
</dbReference>
<comment type="cofactor">
    <cofactor evidence="11">
        <name>Zn(2+)</name>
        <dbReference type="ChEBI" id="CHEBI:29105"/>
    </cofactor>
    <text evidence="11">Binds 1 zinc ion per subunit.</text>
</comment>
<evidence type="ECO:0000313" key="14">
    <source>
        <dbReference type="Proteomes" id="UP000007102"/>
    </source>
</evidence>
<comment type="pathway">
    <text evidence="4">Amino-acid biosynthesis; L-histidine biosynthesis; L-histidine from 5-phospho-alpha-D-ribose 1-diphosphate: step 2/9.</text>
</comment>
<dbReference type="FunFam" id="3.10.20.810:FF:000001">
    <property type="entry name" value="Histidine biosynthesis bifunctional protein HisIE"/>
    <property type="match status" value="1"/>
</dbReference>
<feature type="binding site" evidence="11">
    <location>
        <position position="106"/>
    </location>
    <ligand>
        <name>Zn(2+)</name>
        <dbReference type="ChEBI" id="CHEBI:29105"/>
        <note>ligand shared between dimeric partners</note>
    </ligand>
</feature>
<keyword evidence="9 11" id="KW-0378">Hydrolase</keyword>
<dbReference type="GO" id="GO:0000287">
    <property type="term" value="F:magnesium ion binding"/>
    <property type="evidence" value="ECO:0007669"/>
    <property type="project" value="UniProtKB-UniRule"/>
</dbReference>
<dbReference type="PANTHER" id="PTHR42945">
    <property type="entry name" value="HISTIDINE BIOSYNTHESIS BIFUNCTIONAL PROTEIN"/>
    <property type="match status" value="1"/>
</dbReference>
<comment type="similarity">
    <text evidence="11">Belongs to the PRA-CH family.</text>
</comment>
<dbReference type="KEGG" id="dte:Dester_1103"/>
<keyword evidence="11" id="KW-0479">Metal-binding</keyword>
<dbReference type="eggNOG" id="COG0139">
    <property type="taxonomic scope" value="Bacteria"/>
</dbReference>
<dbReference type="PANTHER" id="PTHR42945:SF1">
    <property type="entry name" value="HISTIDINE BIOSYNTHESIS BIFUNCTIONAL PROTEIN HIS7"/>
    <property type="match status" value="1"/>
</dbReference>
<feature type="binding site" evidence="11">
    <location>
        <position position="84"/>
    </location>
    <ligand>
        <name>Mg(2+)</name>
        <dbReference type="ChEBI" id="CHEBI:18420"/>
    </ligand>
</feature>
<dbReference type="HOGENOM" id="CLU_048577_5_3_0"/>
<accession>F0S059</accession>
<name>F0S059_DESTD</name>
<dbReference type="GO" id="GO:0004636">
    <property type="term" value="F:phosphoribosyl-ATP diphosphatase activity"/>
    <property type="evidence" value="ECO:0007669"/>
    <property type="project" value="UniProtKB-EC"/>
</dbReference>
<evidence type="ECO:0000256" key="4">
    <source>
        <dbReference type="ARBA" id="ARBA00005204"/>
    </source>
</evidence>
<dbReference type="Gene3D" id="3.10.20.810">
    <property type="entry name" value="Phosphoribosyl-AMP cyclohydrolase"/>
    <property type="match status" value="1"/>
</dbReference>
<dbReference type="EC" id="3.5.4.19" evidence="11"/>
<keyword evidence="10 11" id="KW-0368">Histidine biosynthesis</keyword>
<sequence length="117" mass="13482">MLKVDRSLLNKIDFEKGNGLIPVVTQDVNTKKVLMVAYVNKEALEKTLETGFAHYYSRSRKELWKKGETSGHVQKVVNVYIDCDEDTLLYEVEQTGVACHTGEYSCFFRKLAEREDE</sequence>
<evidence type="ECO:0000256" key="8">
    <source>
        <dbReference type="ARBA" id="ARBA00022605"/>
    </source>
</evidence>
<evidence type="ECO:0000256" key="11">
    <source>
        <dbReference type="HAMAP-Rule" id="MF_01021"/>
    </source>
</evidence>
<feature type="binding site" evidence="11">
    <location>
        <position position="99"/>
    </location>
    <ligand>
        <name>Zn(2+)</name>
        <dbReference type="ChEBI" id="CHEBI:29105"/>
        <note>ligand shared between dimeric partners</note>
    </ligand>
</feature>
<gene>
    <name evidence="11" type="primary">hisI</name>
    <name evidence="13" type="ordered locus">Dester_1103</name>
</gene>
<evidence type="ECO:0000256" key="6">
    <source>
        <dbReference type="ARBA" id="ARBA00008299"/>
    </source>
</evidence>
<proteinExistence type="inferred from homology"/>
<comment type="cofactor">
    <cofactor evidence="11">
        <name>Mg(2+)</name>
        <dbReference type="ChEBI" id="CHEBI:18420"/>
    </cofactor>
    <text evidence="11">Binds 1 Mg(2+) ion per subunit.</text>
</comment>
<comment type="catalytic activity">
    <reaction evidence="1 11">
        <text>1-(5-phospho-beta-D-ribosyl)-5'-AMP + H2O = 1-(5-phospho-beta-D-ribosyl)-5-[(5-phospho-beta-D-ribosylamino)methylideneamino]imidazole-4-carboxamide</text>
        <dbReference type="Rhea" id="RHEA:20049"/>
        <dbReference type="ChEBI" id="CHEBI:15377"/>
        <dbReference type="ChEBI" id="CHEBI:58435"/>
        <dbReference type="ChEBI" id="CHEBI:59457"/>
        <dbReference type="EC" id="3.5.4.19"/>
    </reaction>
</comment>
<dbReference type="GO" id="GO:0000105">
    <property type="term" value="P:L-histidine biosynthetic process"/>
    <property type="evidence" value="ECO:0007669"/>
    <property type="project" value="UniProtKB-UniRule"/>
</dbReference>
<evidence type="ECO:0000256" key="2">
    <source>
        <dbReference type="ARBA" id="ARBA00001460"/>
    </source>
</evidence>
<evidence type="ECO:0000256" key="1">
    <source>
        <dbReference type="ARBA" id="ARBA00000024"/>
    </source>
</evidence>
<comment type="function">
    <text evidence="11">Catalyzes the hydrolysis of the adenine ring of phosphoribosyl-AMP.</text>
</comment>
<dbReference type="InterPro" id="IPR002496">
    <property type="entry name" value="PRib_AMP_CycHydrolase_dom"/>
</dbReference>
<dbReference type="UniPathway" id="UPA00031">
    <property type="reaction ID" value="UER00008"/>
</dbReference>
<evidence type="ECO:0000313" key="13">
    <source>
        <dbReference type="EMBL" id="ADY73740.1"/>
    </source>
</evidence>
<feature type="domain" description="Phosphoribosyl-AMP cyclohydrolase" evidence="12">
    <location>
        <begin position="35"/>
        <end position="108"/>
    </location>
</feature>
<keyword evidence="14" id="KW-1185">Reference proteome</keyword>
<feature type="binding site" evidence="11">
    <location>
        <position position="83"/>
    </location>
    <ligand>
        <name>Zn(2+)</name>
        <dbReference type="ChEBI" id="CHEBI:29105"/>
        <note>ligand shared between dimeric partners</note>
    </ligand>
</feature>
<evidence type="ECO:0000256" key="9">
    <source>
        <dbReference type="ARBA" id="ARBA00022801"/>
    </source>
</evidence>
<evidence type="ECO:0000256" key="5">
    <source>
        <dbReference type="ARBA" id="ARBA00007731"/>
    </source>
</evidence>
<dbReference type="Pfam" id="PF01502">
    <property type="entry name" value="PRA-CH"/>
    <property type="match status" value="1"/>
</dbReference>
<evidence type="ECO:0000259" key="12">
    <source>
        <dbReference type="Pfam" id="PF01502"/>
    </source>
</evidence>
<dbReference type="EMBL" id="CP002543">
    <property type="protein sequence ID" value="ADY73740.1"/>
    <property type="molecule type" value="Genomic_DNA"/>
</dbReference>
<dbReference type="InterPro" id="IPR038019">
    <property type="entry name" value="PRib_AMP_CycHydrolase_sf"/>
</dbReference>
<keyword evidence="11" id="KW-0862">Zinc</keyword>
<dbReference type="NCBIfam" id="NF000768">
    <property type="entry name" value="PRK00051.1"/>
    <property type="match status" value="1"/>
</dbReference>
<dbReference type="RefSeq" id="WP_013638692.1">
    <property type="nucleotide sequence ID" value="NC_015185.1"/>
</dbReference>
<comment type="subunit">
    <text evidence="11">Homodimer.</text>
</comment>
<dbReference type="GO" id="GO:0005737">
    <property type="term" value="C:cytoplasm"/>
    <property type="evidence" value="ECO:0007669"/>
    <property type="project" value="UniProtKB-SubCell"/>
</dbReference>
<dbReference type="OrthoDB" id="9795769at2"/>
<dbReference type="InParanoid" id="F0S059"/>
<reference evidence="14" key="2">
    <citation type="submission" date="2011-02" db="EMBL/GenBank/DDBJ databases">
        <title>The complete genome of Desulfurobacterium thermolithotrophum DSM 11699.</title>
        <authorList>
            <consortium name="US DOE Joint Genome Institute (JGI-PGF)"/>
            <person name="Lucas S."/>
            <person name="Copeland A."/>
            <person name="Lapidus A."/>
            <person name="Bruce D."/>
            <person name="Goodwin L."/>
            <person name="Pitluck S."/>
            <person name="Kyrpides N."/>
            <person name="Mavromatis K."/>
            <person name="Pagani I."/>
            <person name="Ivanova N."/>
            <person name="Mikhailova N."/>
            <person name="Daligault H."/>
            <person name="Detter J.C."/>
            <person name="Tapia R."/>
            <person name="Han C."/>
            <person name="Land M."/>
            <person name="Hauser L."/>
            <person name="Markowitz V."/>
            <person name="Cheng J.-F."/>
            <person name="Hugenholtz P."/>
            <person name="Woyke T."/>
            <person name="Wu D."/>
            <person name="Spring S."/>
            <person name="Brambilla E."/>
            <person name="Klenk H.-P."/>
            <person name="Eisen J.A."/>
        </authorList>
    </citation>
    <scope>NUCLEOTIDE SEQUENCE [LARGE SCALE GENOMIC DNA]</scope>
    <source>
        <strain evidence="14">DSM 11699 / BSA</strain>
    </source>
</reference>
<comment type="similarity">
    <text evidence="5">In the C-terminal section; belongs to the PRA-PH family.</text>
</comment>
<dbReference type="AlphaFoldDB" id="F0S059"/>
<dbReference type="HAMAP" id="MF_01021">
    <property type="entry name" value="HisI"/>
    <property type="match status" value="1"/>
</dbReference>
<feature type="binding site" evidence="11">
    <location>
        <position position="86"/>
    </location>
    <ligand>
        <name>Mg(2+)</name>
        <dbReference type="ChEBI" id="CHEBI:18420"/>
    </ligand>
</feature>
<reference evidence="13 14" key="1">
    <citation type="journal article" date="2011" name="Stand. Genomic Sci.">
        <title>Complete genome sequence of the thermophilic sulfur-reducer Desulfurobacterium thermolithotrophum type strain (BSA(T)) from a deep-sea hydrothermal vent.</title>
        <authorList>
            <person name="Goker M."/>
            <person name="Daligault H."/>
            <person name="Mwirichia R."/>
            <person name="Lapidus A."/>
            <person name="Lucas S."/>
            <person name="Deshpande S."/>
            <person name="Pagani I."/>
            <person name="Tapia R."/>
            <person name="Cheng J.F."/>
            <person name="Goodwin L."/>
            <person name="Pitluck S."/>
            <person name="Liolios K."/>
            <person name="Ivanova N."/>
            <person name="Mavromatis K."/>
            <person name="Mikhailova N."/>
            <person name="Pati A."/>
            <person name="Chen A."/>
            <person name="Palaniappan K."/>
            <person name="Han C."/>
            <person name="Land M."/>
            <person name="Hauser L."/>
            <person name="Pan C."/>
            <person name="Brambilla E.M."/>
            <person name="Rohde M."/>
            <person name="Spring S."/>
            <person name="Sikorski J."/>
            <person name="Wirth R."/>
            <person name="Detter J.C."/>
            <person name="Woyke T."/>
            <person name="Bristow J."/>
            <person name="Eisen J.A."/>
            <person name="Markowitz V."/>
            <person name="Hugenholtz P."/>
            <person name="Kyrpides N.C."/>
            <person name="Klenk H.P."/>
        </authorList>
    </citation>
    <scope>NUCLEOTIDE SEQUENCE [LARGE SCALE GENOMIC DNA]</scope>
    <source>
        <strain evidence="14">DSM 11699 / BSA</strain>
    </source>
</reference>